<dbReference type="EMBL" id="GBXM01043736">
    <property type="protein sequence ID" value="JAH64841.1"/>
    <property type="molecule type" value="Transcribed_RNA"/>
</dbReference>
<dbReference type="AlphaFoldDB" id="A0A0E9UGJ6"/>
<reference evidence="2" key="2">
    <citation type="journal article" date="2015" name="Fish Shellfish Immunol.">
        <title>Early steps in the European eel (Anguilla anguilla)-Vibrio vulnificus interaction in the gills: Role of the RtxA13 toxin.</title>
        <authorList>
            <person name="Callol A."/>
            <person name="Pajuelo D."/>
            <person name="Ebbesson L."/>
            <person name="Teles M."/>
            <person name="MacKenzie S."/>
            <person name="Amaro C."/>
        </authorList>
    </citation>
    <scope>NUCLEOTIDE SEQUENCE</scope>
</reference>
<organism evidence="2">
    <name type="scientific">Anguilla anguilla</name>
    <name type="common">European freshwater eel</name>
    <name type="synonym">Muraena anguilla</name>
    <dbReference type="NCBI Taxonomy" id="7936"/>
    <lineage>
        <taxon>Eukaryota</taxon>
        <taxon>Metazoa</taxon>
        <taxon>Chordata</taxon>
        <taxon>Craniata</taxon>
        <taxon>Vertebrata</taxon>
        <taxon>Euteleostomi</taxon>
        <taxon>Actinopterygii</taxon>
        <taxon>Neopterygii</taxon>
        <taxon>Teleostei</taxon>
        <taxon>Anguilliformes</taxon>
        <taxon>Anguillidae</taxon>
        <taxon>Anguilla</taxon>
    </lineage>
</organism>
<proteinExistence type="predicted"/>
<protein>
    <submittedName>
        <fullName evidence="2">Uncharacterized protein</fullName>
    </submittedName>
</protein>
<feature type="region of interest" description="Disordered" evidence="1">
    <location>
        <begin position="1"/>
        <end position="37"/>
    </location>
</feature>
<reference evidence="2" key="1">
    <citation type="submission" date="2014-11" db="EMBL/GenBank/DDBJ databases">
        <authorList>
            <person name="Amaro Gonzalez C."/>
        </authorList>
    </citation>
    <scope>NUCLEOTIDE SEQUENCE</scope>
</reference>
<evidence type="ECO:0000256" key="1">
    <source>
        <dbReference type="SAM" id="MobiDB-lite"/>
    </source>
</evidence>
<sequence length="61" mass="6441">MASGTKGPADGRNSHAHNVPTPRLAPSQRRAWSGAASKCSGTRFQGRFYGSIHADCTQAVK</sequence>
<evidence type="ECO:0000313" key="2">
    <source>
        <dbReference type="EMBL" id="JAH64841.1"/>
    </source>
</evidence>
<name>A0A0E9UGJ6_ANGAN</name>
<accession>A0A0E9UGJ6</accession>